<proteinExistence type="predicted"/>
<feature type="region of interest" description="Disordered" evidence="1">
    <location>
        <begin position="260"/>
        <end position="280"/>
    </location>
</feature>
<protein>
    <submittedName>
        <fullName evidence="2">Uncharacterized protein</fullName>
    </submittedName>
</protein>
<reference evidence="2" key="2">
    <citation type="submission" date="2022-01" db="EMBL/GenBank/DDBJ databases">
        <authorList>
            <person name="Yamashiro T."/>
            <person name="Shiraishi A."/>
            <person name="Satake H."/>
            <person name="Nakayama K."/>
        </authorList>
    </citation>
    <scope>NUCLEOTIDE SEQUENCE</scope>
</reference>
<dbReference type="EMBL" id="BQNB010017020">
    <property type="protein sequence ID" value="GJT58445.1"/>
    <property type="molecule type" value="Genomic_DNA"/>
</dbReference>
<gene>
    <name evidence="2" type="ORF">Tco_1001978</name>
</gene>
<evidence type="ECO:0000313" key="2">
    <source>
        <dbReference type="EMBL" id="GJT58445.1"/>
    </source>
</evidence>
<keyword evidence="3" id="KW-1185">Reference proteome</keyword>
<dbReference type="Proteomes" id="UP001151760">
    <property type="component" value="Unassembled WGS sequence"/>
</dbReference>
<evidence type="ECO:0000256" key="1">
    <source>
        <dbReference type="SAM" id="MobiDB-lite"/>
    </source>
</evidence>
<comment type="caution">
    <text evidence="2">The sequence shown here is derived from an EMBL/GenBank/DDBJ whole genome shotgun (WGS) entry which is preliminary data.</text>
</comment>
<feature type="compositionally biased region" description="Basic and acidic residues" evidence="1">
    <location>
        <begin position="260"/>
        <end position="269"/>
    </location>
</feature>
<evidence type="ECO:0000313" key="3">
    <source>
        <dbReference type="Proteomes" id="UP001151760"/>
    </source>
</evidence>
<organism evidence="2 3">
    <name type="scientific">Tanacetum coccineum</name>
    <dbReference type="NCBI Taxonomy" id="301880"/>
    <lineage>
        <taxon>Eukaryota</taxon>
        <taxon>Viridiplantae</taxon>
        <taxon>Streptophyta</taxon>
        <taxon>Embryophyta</taxon>
        <taxon>Tracheophyta</taxon>
        <taxon>Spermatophyta</taxon>
        <taxon>Magnoliopsida</taxon>
        <taxon>eudicotyledons</taxon>
        <taxon>Gunneridae</taxon>
        <taxon>Pentapetalae</taxon>
        <taxon>asterids</taxon>
        <taxon>campanulids</taxon>
        <taxon>Asterales</taxon>
        <taxon>Asteraceae</taxon>
        <taxon>Asteroideae</taxon>
        <taxon>Anthemideae</taxon>
        <taxon>Anthemidinae</taxon>
        <taxon>Tanacetum</taxon>
    </lineage>
</organism>
<sequence>MPRISLVHCDPLWGVTAWYQEPKLEESSHYHLLCLNLLRTHRIYSQSEPEEEDERILRRTLYYPADIGDDDEEEEEEGITYHLSLTLTSCRFNHSFDHILDVQITRELDYVNTDELGWFGGSHRGDRTTTIEGTIGIFRSHLPLLKQERALISGLQSSRPPGDNSVDYGTTAAKGLQTQMGRISGAARGGPAEGPAQPDAPEEAENGTNRRPHKTPPRGQGQSPQLPPPVQTLTTTYFGLHAQLQSKLTKEFTAALAARDTTRNGDDSHSSGVGIRRPGKLLVNAPTPGLPKMPTHELPRGQLREFVHGLTVSLRNGVLCQY</sequence>
<feature type="region of interest" description="Disordered" evidence="1">
    <location>
        <begin position="184"/>
        <end position="232"/>
    </location>
</feature>
<name>A0ABQ5F5F0_9ASTR</name>
<accession>A0ABQ5F5F0</accession>
<reference evidence="2" key="1">
    <citation type="journal article" date="2022" name="Int. J. Mol. Sci.">
        <title>Draft Genome of Tanacetum Coccineum: Genomic Comparison of Closely Related Tanacetum-Family Plants.</title>
        <authorList>
            <person name="Yamashiro T."/>
            <person name="Shiraishi A."/>
            <person name="Nakayama K."/>
            <person name="Satake H."/>
        </authorList>
    </citation>
    <scope>NUCLEOTIDE SEQUENCE</scope>
</reference>